<evidence type="ECO:0000256" key="9">
    <source>
        <dbReference type="ARBA" id="ARBA00040968"/>
    </source>
</evidence>
<evidence type="ECO:0000256" key="4">
    <source>
        <dbReference type="ARBA" id="ARBA00022584"/>
    </source>
</evidence>
<evidence type="ECO:0000256" key="2">
    <source>
        <dbReference type="ARBA" id="ARBA00009533"/>
    </source>
</evidence>
<evidence type="ECO:0000256" key="12">
    <source>
        <dbReference type="RuleBase" id="RU000382"/>
    </source>
</evidence>
<comment type="similarity">
    <text evidence="2 12">Belongs to the group II decarboxylase family.</text>
</comment>
<dbReference type="GO" id="GO:0006520">
    <property type="term" value="P:amino acid metabolic process"/>
    <property type="evidence" value="ECO:0007669"/>
    <property type="project" value="InterPro"/>
</dbReference>
<dbReference type="InterPro" id="IPR015424">
    <property type="entry name" value="PyrdxlP-dep_Trfase"/>
</dbReference>
<dbReference type="InterPro" id="IPR015421">
    <property type="entry name" value="PyrdxlP-dep_Trfase_major"/>
</dbReference>
<dbReference type="Pfam" id="PF00282">
    <property type="entry name" value="Pyridoxal_deC"/>
    <property type="match status" value="2"/>
</dbReference>
<dbReference type="PANTHER" id="PTHR11999:SF167">
    <property type="entry name" value="AROMATIC-L-AMINO-ACID DECARBOXYLASE"/>
    <property type="match status" value="1"/>
</dbReference>
<proteinExistence type="inferred from homology"/>
<dbReference type="Gene3D" id="3.90.1150.10">
    <property type="entry name" value="Aspartate Aminotransferase, domain 1"/>
    <property type="match status" value="1"/>
</dbReference>
<keyword evidence="6 11" id="KW-0663">Pyridoxal phosphate</keyword>
<dbReference type="STRING" id="131310.A0A0N5A4U4"/>
<dbReference type="InterPro" id="IPR010977">
    <property type="entry name" value="Aromatic_deC"/>
</dbReference>
<dbReference type="GO" id="GO:0019752">
    <property type="term" value="P:carboxylic acid metabolic process"/>
    <property type="evidence" value="ECO:0007669"/>
    <property type="project" value="InterPro"/>
</dbReference>
<dbReference type="GO" id="GO:0042427">
    <property type="term" value="P:serotonin biosynthetic process"/>
    <property type="evidence" value="ECO:0007669"/>
    <property type="project" value="TreeGrafter"/>
</dbReference>
<sequence length="510" mass="57905">MDSKAFREHGKKMIDMVADYWDSLRDRKPLPDVQPGFMKNLIPSEPPLKGEEWSEIFKDVESVALEGNTNWHHPHFFAYFPTALSYQSIMADILSGGIASIGFSWKSSPSMTELEMSMTDWLAKSLQLPEYFLNSNDGPGAGIIQNTASDATLVAILSARARAVKKLSDDKFEMIKKKVNGTIGSKENDIDKSVPEEITTFEAHNPSLFGRLVAYCSDQAHSSIDKGAMLAGVRLRKIKSVKDEKSGNYIISIDDLNDSIKKDISLDLIPFILIATVGTTNSCAIDPLPLIGPICNENKLWLHVDAAYAGSFALLPECRYLLNGIEYVDSFNFNTHKAMAVNFDCSPMWFKDASEAIGYFNVDPVYLKHEHQTTSYDYRHLQIALGRRFRSLKLWFVFRSMGVEGIQEFLRKQLINGKYFYQILSKDDRFEIIVPQTLGLTCFRIKNSTNEINEKLYNEIDKDKRIHLVPSKIHGLYFLRFVICSQLTTIEDVDFAYNVIVEIYSKIINE</sequence>
<comment type="subunit">
    <text evidence="3">Homodimer.</text>
</comment>
<evidence type="ECO:0000256" key="10">
    <source>
        <dbReference type="ARBA" id="ARBA00041275"/>
    </source>
</evidence>
<dbReference type="PRINTS" id="PR00800">
    <property type="entry name" value="YHDCRBOXLASE"/>
</dbReference>
<dbReference type="EC" id="4.1.1.28" evidence="8"/>
<evidence type="ECO:0000256" key="8">
    <source>
        <dbReference type="ARBA" id="ARBA00038886"/>
    </source>
</evidence>
<dbReference type="GO" id="GO:0030170">
    <property type="term" value="F:pyridoxal phosphate binding"/>
    <property type="evidence" value="ECO:0007669"/>
    <property type="project" value="InterPro"/>
</dbReference>
<organism evidence="13 14">
    <name type="scientific">Parastrongyloides trichosuri</name>
    <name type="common">Possum-specific nematode worm</name>
    <dbReference type="NCBI Taxonomy" id="131310"/>
    <lineage>
        <taxon>Eukaryota</taxon>
        <taxon>Metazoa</taxon>
        <taxon>Ecdysozoa</taxon>
        <taxon>Nematoda</taxon>
        <taxon>Chromadorea</taxon>
        <taxon>Rhabditida</taxon>
        <taxon>Tylenchina</taxon>
        <taxon>Panagrolaimomorpha</taxon>
        <taxon>Strongyloidoidea</taxon>
        <taxon>Strongyloididae</taxon>
        <taxon>Parastrongyloides</taxon>
    </lineage>
</organism>
<dbReference type="GO" id="GO:0042423">
    <property type="term" value="P:catecholamine biosynthetic process"/>
    <property type="evidence" value="ECO:0007669"/>
    <property type="project" value="UniProtKB-KW"/>
</dbReference>
<keyword evidence="4" id="KW-0127">Catecholamine biosynthesis</keyword>
<dbReference type="Gene3D" id="1.20.1340.10">
    <property type="entry name" value="dopa decarboxylase, N-terminal domain"/>
    <property type="match status" value="1"/>
</dbReference>
<protein>
    <recommendedName>
        <fullName evidence="9">Aromatic-L-amino-acid decarboxylase</fullName>
        <ecNumber evidence="8">4.1.1.28</ecNumber>
    </recommendedName>
    <alternativeName>
        <fullName evidence="10">DOPA decarboxylase</fullName>
    </alternativeName>
</protein>
<dbReference type="GO" id="GO:0005737">
    <property type="term" value="C:cytoplasm"/>
    <property type="evidence" value="ECO:0007669"/>
    <property type="project" value="TreeGrafter"/>
</dbReference>
<dbReference type="PANTHER" id="PTHR11999">
    <property type="entry name" value="GROUP II PYRIDOXAL-5-PHOSPHATE DECARBOXYLASE"/>
    <property type="match status" value="1"/>
</dbReference>
<evidence type="ECO:0000313" key="14">
    <source>
        <dbReference type="WBParaSite" id="PTRK_0001672800.1"/>
    </source>
</evidence>
<dbReference type="InterPro" id="IPR002129">
    <property type="entry name" value="PyrdxlP-dep_de-COase"/>
</dbReference>
<dbReference type="AlphaFoldDB" id="A0A0N5A4U4"/>
<evidence type="ECO:0000256" key="1">
    <source>
        <dbReference type="ARBA" id="ARBA00001933"/>
    </source>
</evidence>
<comment type="cofactor">
    <cofactor evidence="1 11 12">
        <name>pyridoxal 5'-phosphate</name>
        <dbReference type="ChEBI" id="CHEBI:597326"/>
    </cofactor>
</comment>
<keyword evidence="7 12" id="KW-0456">Lyase</keyword>
<evidence type="ECO:0000256" key="6">
    <source>
        <dbReference type="ARBA" id="ARBA00022898"/>
    </source>
</evidence>
<evidence type="ECO:0000256" key="3">
    <source>
        <dbReference type="ARBA" id="ARBA00011738"/>
    </source>
</evidence>
<keyword evidence="13" id="KW-1185">Reference proteome</keyword>
<dbReference type="SUPFAM" id="SSF53383">
    <property type="entry name" value="PLP-dependent transferases"/>
    <property type="match status" value="1"/>
</dbReference>
<evidence type="ECO:0000256" key="7">
    <source>
        <dbReference type="ARBA" id="ARBA00023239"/>
    </source>
</evidence>
<evidence type="ECO:0000256" key="11">
    <source>
        <dbReference type="PIRSR" id="PIRSR602129-50"/>
    </source>
</evidence>
<dbReference type="Proteomes" id="UP000038045">
    <property type="component" value="Unplaced"/>
</dbReference>
<evidence type="ECO:0000256" key="5">
    <source>
        <dbReference type="ARBA" id="ARBA00022793"/>
    </source>
</evidence>
<dbReference type="InterPro" id="IPR015422">
    <property type="entry name" value="PyrdxlP-dep_Trfase_small"/>
</dbReference>
<feature type="modified residue" description="N6-(pyridoxal phosphate)lysine" evidence="11">
    <location>
        <position position="337"/>
    </location>
</feature>
<name>A0A0N5A4U4_PARTI</name>
<keyword evidence="5" id="KW-0210">Decarboxylase</keyword>
<accession>A0A0N5A4U4</accession>
<dbReference type="GO" id="GO:0004058">
    <property type="term" value="F:aromatic-L-amino-acid decarboxylase activity"/>
    <property type="evidence" value="ECO:0007669"/>
    <property type="project" value="UniProtKB-EC"/>
</dbReference>
<evidence type="ECO:0000313" key="13">
    <source>
        <dbReference type="Proteomes" id="UP000038045"/>
    </source>
</evidence>
<dbReference type="Gene3D" id="3.40.640.10">
    <property type="entry name" value="Type I PLP-dependent aspartate aminotransferase-like (Major domain)"/>
    <property type="match status" value="1"/>
</dbReference>
<reference evidence="14" key="1">
    <citation type="submission" date="2017-02" db="UniProtKB">
        <authorList>
            <consortium name="WormBaseParasite"/>
        </authorList>
    </citation>
    <scope>IDENTIFICATION</scope>
</reference>
<dbReference type="WBParaSite" id="PTRK_0001672800.1">
    <property type="protein sequence ID" value="PTRK_0001672800.1"/>
    <property type="gene ID" value="PTRK_0001672800"/>
</dbReference>